<keyword evidence="3" id="KW-1133">Transmembrane helix</keyword>
<evidence type="ECO:0000313" key="4">
    <source>
        <dbReference type="EMBL" id="KAK5942635.1"/>
    </source>
</evidence>
<organism evidence="4 5">
    <name type="scientific">Knufia obscura</name>
    <dbReference type="NCBI Taxonomy" id="1635080"/>
    <lineage>
        <taxon>Eukaryota</taxon>
        <taxon>Fungi</taxon>
        <taxon>Dikarya</taxon>
        <taxon>Ascomycota</taxon>
        <taxon>Pezizomycotina</taxon>
        <taxon>Eurotiomycetes</taxon>
        <taxon>Chaetothyriomycetidae</taxon>
        <taxon>Chaetothyriales</taxon>
        <taxon>Trichomeriaceae</taxon>
        <taxon>Knufia</taxon>
    </lineage>
</organism>
<evidence type="ECO:0000256" key="1">
    <source>
        <dbReference type="ARBA" id="ARBA00023136"/>
    </source>
</evidence>
<feature type="region of interest" description="Disordered" evidence="2">
    <location>
        <begin position="596"/>
        <end position="617"/>
    </location>
</feature>
<dbReference type="GeneID" id="89998649"/>
<dbReference type="PANTHER" id="PTHR13315:SF1">
    <property type="entry name" value="PROTEIN TED1"/>
    <property type="match status" value="1"/>
</dbReference>
<dbReference type="Proteomes" id="UP001334248">
    <property type="component" value="Unassembled WGS sequence"/>
</dbReference>
<proteinExistence type="predicted"/>
<evidence type="ECO:0000256" key="3">
    <source>
        <dbReference type="SAM" id="Phobius"/>
    </source>
</evidence>
<dbReference type="PANTHER" id="PTHR13315">
    <property type="entry name" value="METALLO PHOSPHOESTERASE RELATED"/>
    <property type="match status" value="1"/>
</dbReference>
<feature type="region of interest" description="Disordered" evidence="2">
    <location>
        <begin position="433"/>
        <end position="457"/>
    </location>
</feature>
<accession>A0ABR0RQV4</accession>
<feature type="transmembrane region" description="Helical" evidence="3">
    <location>
        <begin position="537"/>
        <end position="559"/>
    </location>
</feature>
<dbReference type="PROSITE" id="PS51257">
    <property type="entry name" value="PROKAR_LIPOPROTEIN"/>
    <property type="match status" value="1"/>
</dbReference>
<evidence type="ECO:0000313" key="5">
    <source>
        <dbReference type="Proteomes" id="UP001334248"/>
    </source>
</evidence>
<comment type="caution">
    <text evidence="4">The sequence shown here is derived from an EMBL/GenBank/DDBJ whole genome shotgun (WGS) entry which is preliminary data.</text>
</comment>
<protein>
    <submittedName>
        <fullName evidence="4">Uncharacterized protein</fullName>
    </submittedName>
</protein>
<keyword evidence="5" id="KW-1185">Reference proteome</keyword>
<dbReference type="EMBL" id="JAVHJV010000005">
    <property type="protein sequence ID" value="KAK5942635.1"/>
    <property type="molecule type" value="Genomic_DNA"/>
</dbReference>
<gene>
    <name evidence="4" type="ORF">PMZ80_005200</name>
</gene>
<dbReference type="InterPro" id="IPR029052">
    <property type="entry name" value="Metallo-depent_PP-like"/>
</dbReference>
<reference evidence="4 5" key="1">
    <citation type="journal article" date="2023" name="Res Sq">
        <title>Genomic and morphological characterization of Knufia obscura isolated from the Mars 2020 spacecraft assembly facility.</title>
        <authorList>
            <person name="Chander A.M."/>
            <person name="Teixeira M.M."/>
            <person name="Singh N.K."/>
            <person name="Williams M.P."/>
            <person name="Parker C.W."/>
            <person name="Leo P."/>
            <person name="Stajich J.E."/>
            <person name="Torok T."/>
            <person name="Tighe S."/>
            <person name="Mason C.E."/>
            <person name="Venkateswaran K."/>
        </authorList>
    </citation>
    <scope>NUCLEOTIDE SEQUENCE [LARGE SCALE GENOMIC DNA]</scope>
    <source>
        <strain evidence="4 5">CCFEE 5817</strain>
    </source>
</reference>
<dbReference type="RefSeq" id="XP_064730725.1">
    <property type="nucleotide sequence ID" value="XM_064873621.1"/>
</dbReference>
<dbReference type="InterPro" id="IPR033308">
    <property type="entry name" value="PGAP5/Cdc1/Ted1"/>
</dbReference>
<keyword evidence="3" id="KW-0812">Transmembrane</keyword>
<evidence type="ECO:0000256" key="2">
    <source>
        <dbReference type="SAM" id="MobiDB-lite"/>
    </source>
</evidence>
<feature type="transmembrane region" description="Helical" evidence="3">
    <location>
        <begin position="7"/>
        <end position="27"/>
    </location>
</feature>
<feature type="compositionally biased region" description="Polar residues" evidence="2">
    <location>
        <begin position="440"/>
        <end position="457"/>
    </location>
</feature>
<keyword evidence="1 3" id="KW-0472">Membrane</keyword>
<sequence length="617" mass="69586">MSLRSVLVWLRSIIIVLAGLSTTYLYLYPVVFGCAFPSTTGSTHDGFKNTVAQHRGQLDDHDPSLASFRLLVLADPQLEGDSSLPSPEDALFARMGVHWRRLRRSPQHGLRDELVEVIKELAYEDIPRAFCTARKTLDLFGNDYYLAHIYRTLYWWTKPTHVTVLGDLIGSQWVSDDEFEWRGWRYWNRVFAGSQKMDEEIMNMHAHDQENQHKFTLGSESLGDWSRKIINIAGNHDIGYAGDISRSRLKRFENTFGKANWDIKFSYPSERVPEARNSTGHPTPEIHLIVLNSMLLDTPVLDQTLQGDTYNYINNLITQRLDLVESRNTTFTLLLTHVPLHKPEGVCVDAPFFDFWDFEDADGAFKNGGLREQNHLSEHTSHEGILRAIYGMSGDSDAPVGGRGRNGLILDGHDHEGCDVVHYIERTTYPATTIEESKQEAQATDSPTLNDSASQPKSISSWSWKSVRHGAFAARNANANPSREESEIITSLREVTLRSMMGSYSGNAGLLSLWYDFDAGNWDYSIVMCPLGVQHTWWAIHVIDIIAVLLVLAQLGTWLSEPSVRDGIKTRSEPTTTVAEKDRSMSGEFVKQRVAMQHAASGSVIGEKRSSSRRRKG</sequence>
<dbReference type="SUPFAM" id="SSF56300">
    <property type="entry name" value="Metallo-dependent phosphatases"/>
    <property type="match status" value="1"/>
</dbReference>
<name>A0ABR0RQV4_9EURO</name>